<dbReference type="AlphaFoldDB" id="U5CL30"/>
<accession>U5CL30</accession>
<dbReference type="HOGENOM" id="CLU_2500962_0_0_1"/>
<sequence length="86" mass="10075">MEEGKRQLGKFNPDYSMRRISFGIELRRPFEKPKERSLDLVGFLAGRPSHNLLEKQGESSHDEDLSCPQWLAKQVPIFHCSDFLLW</sequence>
<proteinExistence type="predicted"/>
<dbReference type="EMBL" id="KI395756">
    <property type="protein sequence ID" value="ERM97863.1"/>
    <property type="molecule type" value="Genomic_DNA"/>
</dbReference>
<keyword evidence="2" id="KW-1185">Reference proteome</keyword>
<dbReference type="Gramene" id="ERM97863">
    <property type="protein sequence ID" value="ERM97863"/>
    <property type="gene ID" value="AMTR_s04308p00005590"/>
</dbReference>
<evidence type="ECO:0000313" key="1">
    <source>
        <dbReference type="EMBL" id="ERM97863.1"/>
    </source>
</evidence>
<name>U5CL30_AMBTC</name>
<gene>
    <name evidence="1" type="ORF">AMTR_s04308p00005590</name>
</gene>
<evidence type="ECO:0000313" key="2">
    <source>
        <dbReference type="Proteomes" id="UP000017836"/>
    </source>
</evidence>
<protein>
    <submittedName>
        <fullName evidence="1">Uncharacterized protein</fullName>
    </submittedName>
</protein>
<organism evidence="1 2">
    <name type="scientific">Amborella trichopoda</name>
    <dbReference type="NCBI Taxonomy" id="13333"/>
    <lineage>
        <taxon>Eukaryota</taxon>
        <taxon>Viridiplantae</taxon>
        <taxon>Streptophyta</taxon>
        <taxon>Embryophyta</taxon>
        <taxon>Tracheophyta</taxon>
        <taxon>Spermatophyta</taxon>
        <taxon>Magnoliopsida</taxon>
        <taxon>Amborellales</taxon>
        <taxon>Amborellaceae</taxon>
        <taxon>Amborella</taxon>
    </lineage>
</organism>
<dbReference type="Proteomes" id="UP000017836">
    <property type="component" value="Unassembled WGS sequence"/>
</dbReference>
<reference evidence="2" key="1">
    <citation type="journal article" date="2013" name="Science">
        <title>The Amborella genome and the evolution of flowering plants.</title>
        <authorList>
            <consortium name="Amborella Genome Project"/>
        </authorList>
    </citation>
    <scope>NUCLEOTIDE SEQUENCE [LARGE SCALE GENOMIC DNA]</scope>
</reference>